<dbReference type="GO" id="GO:0005886">
    <property type="term" value="C:plasma membrane"/>
    <property type="evidence" value="ECO:0007669"/>
    <property type="project" value="UniProtKB-SubCell"/>
</dbReference>
<dbReference type="FunFam" id="3.40.50.300:FF:000573">
    <property type="entry name" value="RHO family GTPase Rho2"/>
    <property type="match status" value="1"/>
</dbReference>
<gene>
    <name evidence="9" type="ORF">FA09DRAFT_333050</name>
</gene>
<dbReference type="InterPro" id="IPR005225">
    <property type="entry name" value="Small_GTP-bd"/>
</dbReference>
<dbReference type="EMBL" id="KZ819283">
    <property type="protein sequence ID" value="PWO01245.1"/>
    <property type="molecule type" value="Genomic_DNA"/>
</dbReference>
<dbReference type="SMART" id="SM00173">
    <property type="entry name" value="RAS"/>
    <property type="match status" value="1"/>
</dbReference>
<dbReference type="STRING" id="58919.A0A316ZJI8"/>
<keyword evidence="7" id="KW-0449">Lipoprotein</keyword>
<evidence type="ECO:0000256" key="2">
    <source>
        <dbReference type="ARBA" id="ARBA00022475"/>
    </source>
</evidence>
<evidence type="ECO:0000256" key="7">
    <source>
        <dbReference type="ARBA" id="ARBA00023288"/>
    </source>
</evidence>
<dbReference type="InterPro" id="IPR003578">
    <property type="entry name" value="Small_GTPase_Rho"/>
</dbReference>
<evidence type="ECO:0000256" key="3">
    <source>
        <dbReference type="ARBA" id="ARBA00022481"/>
    </source>
</evidence>
<keyword evidence="5" id="KW-0342">GTP-binding</keyword>
<dbReference type="Pfam" id="PF00071">
    <property type="entry name" value="Ras"/>
    <property type="match status" value="1"/>
</dbReference>
<dbReference type="GO" id="GO:0007163">
    <property type="term" value="P:establishment or maintenance of cell polarity"/>
    <property type="evidence" value="ECO:0007669"/>
    <property type="project" value="UniProtKB-ARBA"/>
</dbReference>
<dbReference type="InterPro" id="IPR001806">
    <property type="entry name" value="Small_GTPase"/>
</dbReference>
<dbReference type="GO" id="GO:0005525">
    <property type="term" value="F:GTP binding"/>
    <property type="evidence" value="ECO:0007669"/>
    <property type="project" value="UniProtKB-KW"/>
</dbReference>
<dbReference type="AlphaFoldDB" id="A0A316ZJI8"/>
<keyword evidence="8" id="KW-0636">Prenylation</keyword>
<evidence type="ECO:0000256" key="8">
    <source>
        <dbReference type="ARBA" id="ARBA00023289"/>
    </source>
</evidence>
<comment type="subcellular location">
    <subcellularLocation>
        <location evidence="1">Cell membrane</location>
        <topology evidence="1">Lipid-anchor</topology>
    </subcellularLocation>
</comment>
<name>A0A316ZJI8_9BASI</name>
<sequence>MAPDPIRRKLVIVGDGACGKTSLLCVFAVGEFPQQYVTIFENYVAEIRLDGKPVQLALWDTAGQEEYERLRPLSYSQAHVILIAFSIDTPDSLDNVTVKWMEEVRQICGPQVPVLLVGCKKDLRDEGARGGDDARFVSTAQGKAIAQQIGARSYHECSALRNEGVDNIFEAATRASMLLRGAGAGADRHGSSRRKSKSEKNEAGGCRCVIL</sequence>
<dbReference type="PRINTS" id="PR00449">
    <property type="entry name" value="RASTRNSFRMNG"/>
</dbReference>
<protein>
    <submittedName>
        <fullName evidence="9">Putative Rho2-GTP binding protein Rho2</fullName>
    </submittedName>
</protein>
<organism evidence="9 10">
    <name type="scientific">Tilletiopsis washingtonensis</name>
    <dbReference type="NCBI Taxonomy" id="58919"/>
    <lineage>
        <taxon>Eukaryota</taxon>
        <taxon>Fungi</taxon>
        <taxon>Dikarya</taxon>
        <taxon>Basidiomycota</taxon>
        <taxon>Ustilaginomycotina</taxon>
        <taxon>Exobasidiomycetes</taxon>
        <taxon>Entylomatales</taxon>
        <taxon>Entylomatales incertae sedis</taxon>
        <taxon>Tilletiopsis</taxon>
    </lineage>
</organism>
<accession>A0A316ZJI8</accession>
<dbReference type="PROSITE" id="PS51421">
    <property type="entry name" value="RAS"/>
    <property type="match status" value="1"/>
</dbReference>
<keyword evidence="6" id="KW-0472">Membrane</keyword>
<evidence type="ECO:0000313" key="10">
    <source>
        <dbReference type="Proteomes" id="UP000245946"/>
    </source>
</evidence>
<dbReference type="PROSITE" id="PS51419">
    <property type="entry name" value="RAB"/>
    <property type="match status" value="1"/>
</dbReference>
<proteinExistence type="predicted"/>
<keyword evidence="3" id="KW-0488">Methylation</keyword>
<dbReference type="Gene3D" id="3.40.50.300">
    <property type="entry name" value="P-loop containing nucleotide triphosphate hydrolases"/>
    <property type="match status" value="1"/>
</dbReference>
<dbReference type="GeneID" id="37271215"/>
<dbReference type="PANTHER" id="PTHR24072">
    <property type="entry name" value="RHO FAMILY GTPASE"/>
    <property type="match status" value="1"/>
</dbReference>
<dbReference type="GO" id="GO:0007264">
    <property type="term" value="P:small GTPase-mediated signal transduction"/>
    <property type="evidence" value="ECO:0007669"/>
    <property type="project" value="InterPro"/>
</dbReference>
<dbReference type="NCBIfam" id="TIGR00231">
    <property type="entry name" value="small_GTP"/>
    <property type="match status" value="1"/>
</dbReference>
<keyword evidence="2" id="KW-1003">Cell membrane</keyword>
<reference evidence="9 10" key="1">
    <citation type="journal article" date="2018" name="Mol. Biol. Evol.">
        <title>Broad Genomic Sampling Reveals a Smut Pathogenic Ancestry of the Fungal Clade Ustilaginomycotina.</title>
        <authorList>
            <person name="Kijpornyongpan T."/>
            <person name="Mondo S.J."/>
            <person name="Barry K."/>
            <person name="Sandor L."/>
            <person name="Lee J."/>
            <person name="Lipzen A."/>
            <person name="Pangilinan J."/>
            <person name="LaButti K."/>
            <person name="Hainaut M."/>
            <person name="Henrissat B."/>
            <person name="Grigoriev I.V."/>
            <person name="Spatafora J.W."/>
            <person name="Aime M.C."/>
        </authorList>
    </citation>
    <scope>NUCLEOTIDE SEQUENCE [LARGE SCALE GENOMIC DNA]</scope>
    <source>
        <strain evidence="9 10">MCA 4186</strain>
    </source>
</reference>
<evidence type="ECO:0000256" key="1">
    <source>
        <dbReference type="ARBA" id="ARBA00004193"/>
    </source>
</evidence>
<evidence type="ECO:0000313" key="9">
    <source>
        <dbReference type="EMBL" id="PWO01245.1"/>
    </source>
</evidence>
<evidence type="ECO:0000256" key="4">
    <source>
        <dbReference type="ARBA" id="ARBA00022741"/>
    </source>
</evidence>
<dbReference type="GO" id="GO:0003924">
    <property type="term" value="F:GTPase activity"/>
    <property type="evidence" value="ECO:0007669"/>
    <property type="project" value="InterPro"/>
</dbReference>
<dbReference type="SMART" id="SM00174">
    <property type="entry name" value="RHO"/>
    <property type="match status" value="1"/>
</dbReference>
<dbReference type="OrthoDB" id="8830751at2759"/>
<dbReference type="PROSITE" id="PS51420">
    <property type="entry name" value="RHO"/>
    <property type="match status" value="1"/>
</dbReference>
<keyword evidence="10" id="KW-1185">Reference proteome</keyword>
<dbReference type="SUPFAM" id="SSF52540">
    <property type="entry name" value="P-loop containing nucleoside triphosphate hydrolases"/>
    <property type="match status" value="1"/>
</dbReference>
<dbReference type="RefSeq" id="XP_025601523.1">
    <property type="nucleotide sequence ID" value="XM_025743671.1"/>
</dbReference>
<evidence type="ECO:0000256" key="6">
    <source>
        <dbReference type="ARBA" id="ARBA00023136"/>
    </source>
</evidence>
<dbReference type="InterPro" id="IPR027417">
    <property type="entry name" value="P-loop_NTPase"/>
</dbReference>
<dbReference type="Proteomes" id="UP000245946">
    <property type="component" value="Unassembled WGS sequence"/>
</dbReference>
<evidence type="ECO:0000256" key="5">
    <source>
        <dbReference type="ARBA" id="ARBA00023134"/>
    </source>
</evidence>
<keyword evidence="4" id="KW-0547">Nucleotide-binding</keyword>
<dbReference type="SMART" id="SM00175">
    <property type="entry name" value="RAB"/>
    <property type="match status" value="1"/>
</dbReference>